<protein>
    <submittedName>
        <fullName evidence="1">Uncharacterized protein</fullName>
    </submittedName>
</protein>
<name>A0A565CLW6_9BRAS</name>
<accession>A0A565CLW6</accession>
<dbReference type="AlphaFoldDB" id="A0A565CLW6"/>
<dbReference type="EMBL" id="CABITT030000008">
    <property type="protein sequence ID" value="VVB14718.1"/>
    <property type="molecule type" value="Genomic_DNA"/>
</dbReference>
<evidence type="ECO:0000313" key="2">
    <source>
        <dbReference type="Proteomes" id="UP000489600"/>
    </source>
</evidence>
<sequence length="89" mass="10289">MEIFSSGAHISKDTAAVAKEVHSASKTIASNIYENLPVLDNLWLHFVVRRRNKKRVNLIRHTVDDDELMQESIDFYFDMLQIESTHEDG</sequence>
<organism evidence="1 2">
    <name type="scientific">Arabis nemorensis</name>
    <dbReference type="NCBI Taxonomy" id="586526"/>
    <lineage>
        <taxon>Eukaryota</taxon>
        <taxon>Viridiplantae</taxon>
        <taxon>Streptophyta</taxon>
        <taxon>Embryophyta</taxon>
        <taxon>Tracheophyta</taxon>
        <taxon>Spermatophyta</taxon>
        <taxon>Magnoliopsida</taxon>
        <taxon>eudicotyledons</taxon>
        <taxon>Gunneridae</taxon>
        <taxon>Pentapetalae</taxon>
        <taxon>rosids</taxon>
        <taxon>malvids</taxon>
        <taxon>Brassicales</taxon>
        <taxon>Brassicaceae</taxon>
        <taxon>Arabideae</taxon>
        <taxon>Arabis</taxon>
    </lineage>
</organism>
<proteinExistence type="predicted"/>
<keyword evidence="2" id="KW-1185">Reference proteome</keyword>
<dbReference type="OrthoDB" id="66881at2759"/>
<reference evidence="1" key="1">
    <citation type="submission" date="2019-07" db="EMBL/GenBank/DDBJ databases">
        <authorList>
            <person name="Dittberner H."/>
        </authorList>
    </citation>
    <scope>NUCLEOTIDE SEQUENCE [LARGE SCALE GENOMIC DNA]</scope>
</reference>
<dbReference type="Proteomes" id="UP000489600">
    <property type="component" value="Unassembled WGS sequence"/>
</dbReference>
<gene>
    <name evidence="1" type="ORF">ANE_LOCUS25162</name>
</gene>
<evidence type="ECO:0000313" key="1">
    <source>
        <dbReference type="EMBL" id="VVB14718.1"/>
    </source>
</evidence>
<comment type="caution">
    <text evidence="1">The sequence shown here is derived from an EMBL/GenBank/DDBJ whole genome shotgun (WGS) entry which is preliminary data.</text>
</comment>